<proteinExistence type="predicted"/>
<dbReference type="SUPFAM" id="SSF49265">
    <property type="entry name" value="Fibronectin type III"/>
    <property type="match status" value="1"/>
</dbReference>
<evidence type="ECO:0008006" key="3">
    <source>
        <dbReference type="Google" id="ProtNLM"/>
    </source>
</evidence>
<evidence type="ECO:0000313" key="1">
    <source>
        <dbReference type="EMBL" id="GIX96925.1"/>
    </source>
</evidence>
<evidence type="ECO:0000313" key="2">
    <source>
        <dbReference type="Proteomes" id="UP001054945"/>
    </source>
</evidence>
<dbReference type="Gene3D" id="2.60.40.10">
    <property type="entry name" value="Immunoglobulins"/>
    <property type="match status" value="1"/>
</dbReference>
<gene>
    <name evidence="1" type="ORF">CEXT_710681</name>
</gene>
<comment type="caution">
    <text evidence="1">The sequence shown here is derived from an EMBL/GenBank/DDBJ whole genome shotgun (WGS) entry which is preliminary data.</text>
</comment>
<keyword evidence="2" id="KW-1185">Reference proteome</keyword>
<dbReference type="CDD" id="cd00063">
    <property type="entry name" value="FN3"/>
    <property type="match status" value="1"/>
</dbReference>
<dbReference type="InterPro" id="IPR013783">
    <property type="entry name" value="Ig-like_fold"/>
</dbReference>
<name>A0AAV4PIJ3_CAEEX</name>
<protein>
    <recommendedName>
        <fullName evidence="3">Fibronectin type-III domain-containing protein</fullName>
    </recommendedName>
</protein>
<reference evidence="1 2" key="1">
    <citation type="submission" date="2021-06" db="EMBL/GenBank/DDBJ databases">
        <title>Caerostris extrusa draft genome.</title>
        <authorList>
            <person name="Kono N."/>
            <person name="Arakawa K."/>
        </authorList>
    </citation>
    <scope>NUCLEOTIDE SEQUENCE [LARGE SCALE GENOMIC DNA]</scope>
</reference>
<dbReference type="InterPro" id="IPR003961">
    <property type="entry name" value="FN3_dom"/>
</dbReference>
<dbReference type="EMBL" id="BPLR01004712">
    <property type="protein sequence ID" value="GIX96925.1"/>
    <property type="molecule type" value="Genomic_DNA"/>
</dbReference>
<accession>A0AAV4PIJ3</accession>
<dbReference type="AlphaFoldDB" id="A0AAV4PIJ3"/>
<dbReference type="Proteomes" id="UP001054945">
    <property type="component" value="Unassembled WGS sequence"/>
</dbReference>
<dbReference type="InterPro" id="IPR036116">
    <property type="entry name" value="FN3_sf"/>
</dbReference>
<sequence length="194" mass="22743">MDDGGWIDGRKGLMDKRKKNEIQDAILNNSSIPRFLKRFLFEYPTEEVKPQKTSKNLNQKSKQEVRKREVSEIKVVMRVFEVASTQNALKSQMRGYLVETWFKSEQRWVEVKGTPITRPATKLCDLRKQYNVMRIRAYNDFGIGKPSRRIDLNKSYQQQMVRPKLYHRTMENETRLTALTSMSASPLNNHSGRG</sequence>
<organism evidence="1 2">
    <name type="scientific">Caerostris extrusa</name>
    <name type="common">Bark spider</name>
    <name type="synonym">Caerostris bankana</name>
    <dbReference type="NCBI Taxonomy" id="172846"/>
    <lineage>
        <taxon>Eukaryota</taxon>
        <taxon>Metazoa</taxon>
        <taxon>Ecdysozoa</taxon>
        <taxon>Arthropoda</taxon>
        <taxon>Chelicerata</taxon>
        <taxon>Arachnida</taxon>
        <taxon>Araneae</taxon>
        <taxon>Araneomorphae</taxon>
        <taxon>Entelegynae</taxon>
        <taxon>Araneoidea</taxon>
        <taxon>Araneidae</taxon>
        <taxon>Caerostris</taxon>
    </lineage>
</organism>